<feature type="region of interest" description="Disordered" evidence="1">
    <location>
        <begin position="1"/>
        <end position="27"/>
    </location>
</feature>
<feature type="region of interest" description="Disordered" evidence="1">
    <location>
        <begin position="32"/>
        <end position="51"/>
    </location>
</feature>
<evidence type="ECO:0000259" key="2">
    <source>
        <dbReference type="Pfam" id="PF10263"/>
    </source>
</evidence>
<dbReference type="STRING" id="1116229.S3CDF5"/>
<keyword evidence="4" id="KW-1185">Reference proteome</keyword>
<dbReference type="eggNOG" id="ENOG502RJ6T">
    <property type="taxonomic scope" value="Eukaryota"/>
</dbReference>
<protein>
    <recommendedName>
        <fullName evidence="2">SprT-like domain-containing protein</fullName>
    </recommendedName>
</protein>
<organism evidence="3 4">
    <name type="scientific">Glarea lozoyensis (strain ATCC 20868 / MF5171)</name>
    <dbReference type="NCBI Taxonomy" id="1116229"/>
    <lineage>
        <taxon>Eukaryota</taxon>
        <taxon>Fungi</taxon>
        <taxon>Dikarya</taxon>
        <taxon>Ascomycota</taxon>
        <taxon>Pezizomycotina</taxon>
        <taxon>Leotiomycetes</taxon>
        <taxon>Helotiales</taxon>
        <taxon>Helotiaceae</taxon>
        <taxon>Glarea</taxon>
    </lineage>
</organism>
<evidence type="ECO:0000313" key="4">
    <source>
        <dbReference type="Proteomes" id="UP000016922"/>
    </source>
</evidence>
<gene>
    <name evidence="3" type="ORF">GLAREA_08414</name>
</gene>
<dbReference type="EMBL" id="KE145373">
    <property type="protein sequence ID" value="EPE24562.1"/>
    <property type="molecule type" value="Genomic_DNA"/>
</dbReference>
<dbReference type="OMA" id="ITMERTR"/>
<dbReference type="Proteomes" id="UP000016922">
    <property type="component" value="Unassembled WGS sequence"/>
</dbReference>
<feature type="compositionally biased region" description="Low complexity" evidence="1">
    <location>
        <begin position="13"/>
        <end position="23"/>
    </location>
</feature>
<dbReference type="InterPro" id="IPR006640">
    <property type="entry name" value="SprT-like_domain"/>
</dbReference>
<evidence type="ECO:0000313" key="3">
    <source>
        <dbReference type="EMBL" id="EPE24562.1"/>
    </source>
</evidence>
<proteinExistence type="predicted"/>
<dbReference type="KEGG" id="glz:GLAREA_08414"/>
<dbReference type="GeneID" id="19467463"/>
<reference evidence="3 4" key="1">
    <citation type="journal article" date="2013" name="BMC Genomics">
        <title>Genomics-driven discovery of the pneumocandin biosynthetic gene cluster in the fungus Glarea lozoyensis.</title>
        <authorList>
            <person name="Chen L."/>
            <person name="Yue Q."/>
            <person name="Zhang X."/>
            <person name="Xiang M."/>
            <person name="Wang C."/>
            <person name="Li S."/>
            <person name="Che Y."/>
            <person name="Ortiz-Lopez F.J."/>
            <person name="Bills G.F."/>
            <person name="Liu X."/>
            <person name="An Z."/>
        </authorList>
    </citation>
    <scope>NUCLEOTIDE SEQUENCE [LARGE SCALE GENOMIC DNA]</scope>
    <source>
        <strain evidence="4">ATCC 20868 / MF5171</strain>
    </source>
</reference>
<feature type="compositionally biased region" description="Polar residues" evidence="1">
    <location>
        <begin position="37"/>
        <end position="49"/>
    </location>
</feature>
<dbReference type="HOGENOM" id="CLU_034476_0_0_1"/>
<accession>S3CDF5</accession>
<dbReference type="AlphaFoldDB" id="S3CDF5"/>
<name>S3CDF5_GLAL2</name>
<dbReference type="OrthoDB" id="5236983at2759"/>
<dbReference type="Pfam" id="PF10263">
    <property type="entry name" value="SprT-like"/>
    <property type="match status" value="1"/>
</dbReference>
<evidence type="ECO:0000256" key="1">
    <source>
        <dbReference type="SAM" id="MobiDB-lite"/>
    </source>
</evidence>
<feature type="domain" description="SprT-like" evidence="2">
    <location>
        <begin position="133"/>
        <end position="242"/>
    </location>
</feature>
<dbReference type="RefSeq" id="XP_008088650.1">
    <property type="nucleotide sequence ID" value="XM_008090459.1"/>
</dbReference>
<dbReference type="GO" id="GO:0006950">
    <property type="term" value="P:response to stress"/>
    <property type="evidence" value="ECO:0007669"/>
    <property type="project" value="UniProtKB-ARBA"/>
</dbReference>
<sequence>MHYQRRPVIPQPSSFSSHSAFSSQLYSPSPYHPSAHLVNSNGPTTNSMPKEQVGGITMERTRSGNSIYSDTPIENQYFNESLDTDERAASRVAEHFKARKHRRGKHEDILRKIIKLEDPKDVGEIDDKSLSSIVTTCDTIFFGGALAGRVQWEWSSQERYHSELIGTTALRKCSDREGYETLIILSEPILTSSLYDRRLLLSAFIHELIHCYLFIRCGFKARNEGGHTRGWHDIAYIINKCINKWVGGDYLSLCNMKANLTHFHNSRYRPAAAPRTHAYRHDLDHNHDGCSHSPAPPELYGEVTMPFLGTFETSVSDRSYYGWPAPYGESQFF</sequence>